<dbReference type="InterPro" id="IPR008936">
    <property type="entry name" value="Rho_GTPase_activation_prot"/>
</dbReference>
<dbReference type="GO" id="GO:0016887">
    <property type="term" value="F:ATP hydrolysis activity"/>
    <property type="evidence" value="ECO:0007669"/>
    <property type="project" value="TreeGrafter"/>
</dbReference>
<dbReference type="PRINTS" id="PR00193">
    <property type="entry name" value="MYOSINHEAVY"/>
</dbReference>
<dbReference type="Pfam" id="PF00612">
    <property type="entry name" value="IQ"/>
    <property type="match status" value="2"/>
</dbReference>
<evidence type="ECO:0000259" key="10">
    <source>
        <dbReference type="PROSITE" id="PS50238"/>
    </source>
</evidence>
<feature type="compositionally biased region" description="Basic and acidic residues" evidence="9">
    <location>
        <begin position="680"/>
        <end position="705"/>
    </location>
</feature>
<dbReference type="Pfam" id="PF00063">
    <property type="entry name" value="Myosin_head"/>
    <property type="match status" value="2"/>
</dbReference>
<dbReference type="SUPFAM" id="SSF52540">
    <property type="entry name" value="P-loop containing nucleoside triphosphate hydrolases"/>
    <property type="match status" value="1"/>
</dbReference>
<dbReference type="GO" id="GO:0005096">
    <property type="term" value="F:GTPase activator activity"/>
    <property type="evidence" value="ECO:0007669"/>
    <property type="project" value="InterPro"/>
</dbReference>
<evidence type="ECO:0000256" key="3">
    <source>
        <dbReference type="ARBA" id="ARBA00022741"/>
    </source>
</evidence>
<dbReference type="Gene3D" id="3.40.850.10">
    <property type="entry name" value="Kinesin motor domain"/>
    <property type="match status" value="1"/>
</dbReference>
<comment type="caution">
    <text evidence="8">Lacks conserved residue(s) required for the propagation of feature annotation.</text>
</comment>
<organism evidence="12 13">
    <name type="scientific">Bambusicola thoracicus</name>
    <name type="common">Chinese bamboo-partridge</name>
    <name type="synonym">Perdix thoracica</name>
    <dbReference type="NCBI Taxonomy" id="9083"/>
    <lineage>
        <taxon>Eukaryota</taxon>
        <taxon>Metazoa</taxon>
        <taxon>Chordata</taxon>
        <taxon>Craniata</taxon>
        <taxon>Vertebrata</taxon>
        <taxon>Euteleostomi</taxon>
        <taxon>Archelosauria</taxon>
        <taxon>Archosauria</taxon>
        <taxon>Dinosauria</taxon>
        <taxon>Saurischia</taxon>
        <taxon>Theropoda</taxon>
        <taxon>Coelurosauria</taxon>
        <taxon>Aves</taxon>
        <taxon>Neognathae</taxon>
        <taxon>Galloanserae</taxon>
        <taxon>Galliformes</taxon>
        <taxon>Phasianidae</taxon>
        <taxon>Perdicinae</taxon>
        <taxon>Bambusicola</taxon>
    </lineage>
</organism>
<feature type="compositionally biased region" description="Basic and acidic residues" evidence="9">
    <location>
        <begin position="979"/>
        <end position="995"/>
    </location>
</feature>
<dbReference type="InterPro" id="IPR001609">
    <property type="entry name" value="Myosin_head_motor_dom-like"/>
</dbReference>
<evidence type="ECO:0000256" key="1">
    <source>
        <dbReference type="ARBA" id="ARBA00004496"/>
    </source>
</evidence>
<feature type="region of interest" description="Disordered" evidence="9">
    <location>
        <begin position="680"/>
        <end position="893"/>
    </location>
</feature>
<dbReference type="GO" id="GO:0005737">
    <property type="term" value="C:cytoplasm"/>
    <property type="evidence" value="ECO:0007669"/>
    <property type="project" value="UniProtKB-SubCell"/>
</dbReference>
<evidence type="ECO:0000256" key="9">
    <source>
        <dbReference type="SAM" id="MobiDB-lite"/>
    </source>
</evidence>
<keyword evidence="3" id="KW-0547">Nucleotide-binding</keyword>
<dbReference type="InterPro" id="IPR028557">
    <property type="entry name" value="RhoGAP_myosin_IXB"/>
</dbReference>
<dbReference type="Gene3D" id="6.20.240.20">
    <property type="match status" value="1"/>
</dbReference>
<keyword evidence="4" id="KW-0067">ATP-binding</keyword>
<dbReference type="SMART" id="SM00242">
    <property type="entry name" value="MYSc"/>
    <property type="match status" value="1"/>
</dbReference>
<evidence type="ECO:0000313" key="13">
    <source>
        <dbReference type="Proteomes" id="UP000237246"/>
    </source>
</evidence>
<dbReference type="PANTHER" id="PTHR46184">
    <property type="entry name" value="UNCONVENTIONAL MYOSIN-IXB-LIKE PROTEIN"/>
    <property type="match status" value="1"/>
</dbReference>
<dbReference type="EMBL" id="PPHD01003023">
    <property type="protein sequence ID" value="POI33708.1"/>
    <property type="molecule type" value="Genomic_DNA"/>
</dbReference>
<dbReference type="Gene3D" id="1.20.5.190">
    <property type="match status" value="1"/>
</dbReference>
<feature type="compositionally biased region" description="Basic and acidic residues" evidence="9">
    <location>
        <begin position="716"/>
        <end position="733"/>
    </location>
</feature>
<dbReference type="PANTHER" id="PTHR46184:SF2">
    <property type="entry name" value="UNCONVENTIONAL MYOSIN-IXB"/>
    <property type="match status" value="1"/>
</dbReference>
<feature type="compositionally biased region" description="Basic and acidic residues" evidence="9">
    <location>
        <begin position="863"/>
        <end position="875"/>
    </location>
</feature>
<dbReference type="GO" id="GO:0051015">
    <property type="term" value="F:actin filament binding"/>
    <property type="evidence" value="ECO:0007669"/>
    <property type="project" value="TreeGrafter"/>
</dbReference>
<evidence type="ECO:0000256" key="8">
    <source>
        <dbReference type="PROSITE-ProRule" id="PRU00782"/>
    </source>
</evidence>
<feature type="compositionally biased region" description="Polar residues" evidence="9">
    <location>
        <begin position="877"/>
        <end position="891"/>
    </location>
</feature>
<dbReference type="PROSITE" id="PS50238">
    <property type="entry name" value="RHOGAP"/>
    <property type="match status" value="1"/>
</dbReference>
<dbReference type="GO" id="GO:0005884">
    <property type="term" value="C:actin filament"/>
    <property type="evidence" value="ECO:0007669"/>
    <property type="project" value="TreeGrafter"/>
</dbReference>
<dbReference type="InterPro" id="IPR027417">
    <property type="entry name" value="P-loop_NTPase"/>
</dbReference>
<dbReference type="Gene3D" id="1.10.555.10">
    <property type="entry name" value="Rho GTPase activation protein"/>
    <property type="match status" value="1"/>
</dbReference>
<dbReference type="Proteomes" id="UP000237246">
    <property type="component" value="Unassembled WGS sequence"/>
</dbReference>
<keyword evidence="7" id="KW-0505">Motor protein</keyword>
<dbReference type="Gene3D" id="1.20.120.720">
    <property type="entry name" value="Myosin VI head, motor domain, U50 subdomain"/>
    <property type="match status" value="1"/>
</dbReference>
<dbReference type="GO" id="GO:0030027">
    <property type="term" value="C:lamellipodium"/>
    <property type="evidence" value="ECO:0007669"/>
    <property type="project" value="TreeGrafter"/>
</dbReference>
<dbReference type="GO" id="GO:0000146">
    <property type="term" value="F:microfilament motor activity"/>
    <property type="evidence" value="ECO:0007669"/>
    <property type="project" value="InterPro"/>
</dbReference>
<feature type="non-terminal residue" evidence="12">
    <location>
        <position position="1"/>
    </location>
</feature>
<feature type="compositionally biased region" description="Polar residues" evidence="9">
    <location>
        <begin position="1038"/>
        <end position="1055"/>
    </location>
</feature>
<keyword evidence="8" id="KW-0009">Actin-binding</keyword>
<dbReference type="PROSITE" id="PS51456">
    <property type="entry name" value="MYOSIN_MOTOR"/>
    <property type="match status" value="1"/>
</dbReference>
<dbReference type="FunFam" id="1.20.120.720:FF:000003">
    <property type="entry name" value="Putative unconventional myosin-IXa"/>
    <property type="match status" value="1"/>
</dbReference>
<comment type="caution">
    <text evidence="12">The sequence shown here is derived from an EMBL/GenBank/DDBJ whole genome shotgun (WGS) entry which is preliminary data.</text>
</comment>
<feature type="region of interest" description="Disordered" evidence="9">
    <location>
        <begin position="1508"/>
        <end position="1537"/>
    </location>
</feature>
<dbReference type="Pfam" id="PF00620">
    <property type="entry name" value="RhoGAP"/>
    <property type="match status" value="1"/>
</dbReference>
<dbReference type="Gene3D" id="1.20.58.530">
    <property type="match status" value="1"/>
</dbReference>
<evidence type="ECO:0008006" key="14">
    <source>
        <dbReference type="Google" id="ProtNLM"/>
    </source>
</evidence>
<feature type="compositionally biased region" description="Basic residues" evidence="9">
    <location>
        <begin position="952"/>
        <end position="962"/>
    </location>
</feature>
<dbReference type="PROSITE" id="PS50096">
    <property type="entry name" value="IQ"/>
    <property type="match status" value="2"/>
</dbReference>
<keyword evidence="6 8" id="KW-0518">Myosin</keyword>
<feature type="domain" description="Myosin motor" evidence="11">
    <location>
        <begin position="1"/>
        <end position="634"/>
    </location>
</feature>
<proteinExistence type="inferred from homology"/>
<feature type="compositionally biased region" description="Polar residues" evidence="9">
    <location>
        <begin position="1108"/>
        <end position="1118"/>
    </location>
</feature>
<dbReference type="FunFam" id="1.20.58.530:FF:000005">
    <property type="entry name" value="unconventional myosin-IXa isoform X1"/>
    <property type="match status" value="1"/>
</dbReference>
<keyword evidence="13" id="KW-1185">Reference proteome</keyword>
<feature type="compositionally biased region" description="Basic and acidic residues" evidence="9">
    <location>
        <begin position="919"/>
        <end position="935"/>
    </location>
</feature>
<evidence type="ECO:0000256" key="2">
    <source>
        <dbReference type="ARBA" id="ARBA00022490"/>
    </source>
</evidence>
<feature type="region of interest" description="Disordered" evidence="9">
    <location>
        <begin position="1258"/>
        <end position="1296"/>
    </location>
</feature>
<evidence type="ECO:0000256" key="6">
    <source>
        <dbReference type="ARBA" id="ARBA00023123"/>
    </source>
</evidence>
<feature type="compositionally biased region" description="Basic and acidic residues" evidence="9">
    <location>
        <begin position="1558"/>
        <end position="1570"/>
    </location>
</feature>
<accession>A0A2P4TBJ5</accession>
<feature type="compositionally biased region" description="Basic and acidic residues" evidence="9">
    <location>
        <begin position="757"/>
        <end position="783"/>
    </location>
</feature>
<dbReference type="CDD" id="cd04407">
    <property type="entry name" value="RhoGAP_myosin_IXB"/>
    <property type="match status" value="1"/>
</dbReference>
<dbReference type="SUPFAM" id="SSF48350">
    <property type="entry name" value="GTPase activation domain, GAP"/>
    <property type="match status" value="1"/>
</dbReference>
<dbReference type="GO" id="GO:0005524">
    <property type="term" value="F:ATP binding"/>
    <property type="evidence" value="ECO:0007669"/>
    <property type="project" value="UniProtKB-KW"/>
</dbReference>
<keyword evidence="5" id="KW-0175">Coiled coil</keyword>
<dbReference type="SMART" id="SM00324">
    <property type="entry name" value="RhoGAP"/>
    <property type="match status" value="1"/>
</dbReference>
<dbReference type="SMART" id="SM00015">
    <property type="entry name" value="IQ"/>
    <property type="match status" value="2"/>
</dbReference>
<evidence type="ECO:0000256" key="5">
    <source>
        <dbReference type="ARBA" id="ARBA00023054"/>
    </source>
</evidence>
<dbReference type="GO" id="GO:0030048">
    <property type="term" value="P:actin filament-based movement"/>
    <property type="evidence" value="ECO:0007669"/>
    <property type="project" value="InterPro"/>
</dbReference>
<comment type="similarity">
    <text evidence="8">Belongs to the TRAFAC class myosin-kinesin ATPase superfamily. Myosin family.</text>
</comment>
<feature type="region of interest" description="Disordered" evidence="9">
    <location>
        <begin position="1558"/>
        <end position="1592"/>
    </location>
</feature>
<feature type="domain" description="Rho-GAP" evidence="10">
    <location>
        <begin position="1291"/>
        <end position="1479"/>
    </location>
</feature>
<name>A0A2P4TBJ5_BAMTH</name>
<evidence type="ECO:0000313" key="12">
    <source>
        <dbReference type="EMBL" id="POI33708.1"/>
    </source>
</evidence>
<gene>
    <name evidence="12" type="ORF">CIB84_002539</name>
</gene>
<dbReference type="GO" id="GO:0016459">
    <property type="term" value="C:myosin complex"/>
    <property type="evidence" value="ECO:0007669"/>
    <property type="project" value="UniProtKB-KW"/>
</dbReference>
<dbReference type="GO" id="GO:0001726">
    <property type="term" value="C:ruffle"/>
    <property type="evidence" value="ECO:0007669"/>
    <property type="project" value="TreeGrafter"/>
</dbReference>
<evidence type="ECO:0000259" key="11">
    <source>
        <dbReference type="PROSITE" id="PS51456"/>
    </source>
</evidence>
<dbReference type="GO" id="GO:0007266">
    <property type="term" value="P:Rho protein signal transduction"/>
    <property type="evidence" value="ECO:0007669"/>
    <property type="project" value="InterPro"/>
</dbReference>
<dbReference type="InterPro" id="IPR036961">
    <property type="entry name" value="Kinesin_motor_dom_sf"/>
</dbReference>
<feature type="compositionally biased region" description="Polar residues" evidence="9">
    <location>
        <begin position="737"/>
        <end position="751"/>
    </location>
</feature>
<keyword evidence="2" id="KW-0963">Cytoplasm</keyword>
<protein>
    <recommendedName>
        <fullName evidence="14">Rho-GAP domain-containing protein</fullName>
    </recommendedName>
</protein>
<evidence type="ECO:0000256" key="7">
    <source>
        <dbReference type="ARBA" id="ARBA00023175"/>
    </source>
</evidence>
<feature type="compositionally biased region" description="Low complexity" evidence="9">
    <location>
        <begin position="1515"/>
        <end position="1524"/>
    </location>
</feature>
<feature type="region of interest" description="Disordered" evidence="9">
    <location>
        <begin position="1108"/>
        <end position="1133"/>
    </location>
</feature>
<feature type="region of interest" description="Disordered" evidence="9">
    <location>
        <begin position="907"/>
        <end position="1059"/>
    </location>
</feature>
<reference evidence="12 13" key="1">
    <citation type="submission" date="2018-01" db="EMBL/GenBank/DDBJ databases">
        <title>Comparison of the Chinese Bamboo Partridge and Red Junglefowl genome sequences highlights the importance of demography in genome evolution.</title>
        <authorList>
            <person name="Tiley G.P."/>
            <person name="Kimball R.T."/>
            <person name="Braun E.L."/>
            <person name="Burleigh J.G."/>
        </authorList>
    </citation>
    <scope>NUCLEOTIDE SEQUENCE [LARGE SCALE GENOMIC DNA]</scope>
    <source>
        <strain evidence="12">RTK389</strain>
        <tissue evidence="12">Blood</tissue>
    </source>
</reference>
<evidence type="ECO:0000256" key="4">
    <source>
        <dbReference type="ARBA" id="ARBA00022840"/>
    </source>
</evidence>
<feature type="compositionally biased region" description="Basic and acidic residues" evidence="9">
    <location>
        <begin position="1120"/>
        <end position="1130"/>
    </location>
</feature>
<feature type="compositionally biased region" description="Basic and acidic residues" evidence="9">
    <location>
        <begin position="1277"/>
        <end position="1288"/>
    </location>
</feature>
<sequence>AFGNAKTAHNNNSSRFGKFIQVNYLENGVVRGAVVEKYLLEKSRLVSQEKDERNYHVFYYLLLGVNEEERKEFHLKQPEDYSYLNQCNLKIEDGEDLRHDFERLKQAMEMVGFLSATKKQIFSVLSAILYLGNVTYKKKATGRDEGLEVGPPEVLDILSQLLKVKREILVEVLTKRKTVTANDKLILPYSLSEAITARDSMAKSLYSALFDWIVLRINHALLNKKDMEESVTCLSIGVLDIFGFEDFETNSFEQFCINYANEQLQYYFNQHIFKLEQEEYKSEGITWHDIDYTDNVACIHLISKKPTGLFYLLDEESNFPRATNQTLLAKFKQQHEENKFFVATPVMEPAFIIRHFAGKVKYQIKDFREKNMDYMRPDIVALLRSSDSAYVRELIGMDPVAVFRWAVLRAAVQAMAVFAEAGRQRAQKTAGVVRQGPRVPLGELQRSNTPVEKVYRRSMLDFSFDCSEDFDINAFEDIISFYENKKKSKAIKQKQIIPKNLLDSKSLKLIVSMTLHDRTTKSLLHLHKKKKPPSISAQFQKEMLFDENLVLQQLRYTGMLETVRIRRSGYSAKYTFQEFIDQFQVLLPKNAKASKEDIFAYLSKLKLDKNNCQIGKTKACWRSHCVRRALQRNNAAIYIQSAWRRYREQKRYLEQKKRICLVQSMVRGYLHRKRFQKMVMEKQKAEEEQRKIQEAQDRENDMSKDEGDESTTDQLPVKHESELDHAAEGKDEVPSEQAENLGSSETATLPQKNVIEGSEKVTSSREKREFRRQRGLEHNELQNKHVQFSFEGTALLCPEEQTSPEEALENVPEPKESTEQDAVLQGSSEKEQNANDGKAISDTPLLSEIKESSNIPEQPPALEAEKEDKAVDRVMKTQANQNSQLKVSQSCPERPTDLALNLEDTLFATGSFQTPPECSGDKNKRPVQKETKDLDSPTSSQIQRYVDDPGKLKYKREKWKGKRQCDAGQNDMLSQSLDGRTRADQSPRDQLEKKGTSSSLNDLSVLAHAATNQQSPDSTEEEKGNKKYLLQKKPSDLLPTSDSVVSMQPASQQVDAKSAFKSPLRRLLGKKPDKKIPKEYPDVIDEGDGLSLTSCLLFPETGGAQKVSEASSGQQSRLQVGERHVKESSKTKKNRTIKISKISSVSQNWRASIVREIANANELKHLDEFLLNKINDLRSQKSGVECLFFEATEKFRGNIKTMYSAPNGQIHVGYKDLVENYQLLVTNLAKKREEKEVKLVLNLFQSLLDEFIRGYTKKEESEQPKQTKAQKKKRKQDRANEQDAEPRHFGVSVSSLTSERNSVPVVMEKLLEHVEMHGLYTEGIYRKSGSANRMKELKQLLQADPNSVKLENYPIHTITGILKQWLRELPDPLMTSAQYSDFLRAVELPEKQEQLCAIYSVLEQLPQANHDTLERLIFHLVKVALIEDVNRMSPNALAIVFAPCLLRCPDTSDPLTSMKDVSKTTMCVEMLIKEQIRKYKIKMDEINQLEAAESIAFRRLSLLRQNTSKSPQVKGSDSGSSELGSLHEEEEVSEADNREKEILIDRIQSIKEEKEDITYRLPELDQRGSDEENVDSETSASTESLLEERTGRMDTEGITISGVQCCAQSPNVPAKDICTVPSLLQTSSSSSSASLASRRRSSLTLSKIKVPRRTPVMPTANIKLPPGIFKCTESQGKTSADEESQIVVRRREQPAIRTDKVHSIYIAQGSAMAHAQELLEEYEPTAKVKRRFSDPYSHLMCTDK</sequence>
<dbReference type="GO" id="GO:0072673">
    <property type="term" value="P:lamellipodium morphogenesis"/>
    <property type="evidence" value="ECO:0007669"/>
    <property type="project" value="TreeGrafter"/>
</dbReference>
<comment type="subcellular location">
    <subcellularLocation>
        <location evidence="1">Cytoplasm</location>
    </subcellularLocation>
</comment>
<dbReference type="OrthoDB" id="312459at2759"/>
<dbReference type="InterPro" id="IPR000048">
    <property type="entry name" value="IQ_motif_EF-hand-BS"/>
</dbReference>
<dbReference type="InterPro" id="IPR046987">
    <property type="entry name" value="Myo9"/>
</dbReference>
<dbReference type="InterPro" id="IPR000198">
    <property type="entry name" value="RhoGAP_dom"/>
</dbReference>